<dbReference type="PANTHER" id="PTHR30388:SF6">
    <property type="entry name" value="XANTHINE DEHYDROGENASE SUBUNIT A-RELATED"/>
    <property type="match status" value="1"/>
</dbReference>
<proteinExistence type="predicted"/>
<dbReference type="HOGENOM" id="CLU_119070_0_0_11"/>
<gene>
    <name evidence="2" type="ordered locus">Tbis_2615</name>
</gene>
<accession>D6Y5C2</accession>
<dbReference type="Pfam" id="PF13478">
    <property type="entry name" value="XdhC_C"/>
    <property type="match status" value="1"/>
</dbReference>
<reference evidence="2 3" key="1">
    <citation type="submission" date="2010-01" db="EMBL/GenBank/DDBJ databases">
        <title>The complete genome of Thermobispora bispora DSM 43833.</title>
        <authorList>
            <consortium name="US DOE Joint Genome Institute (JGI-PGF)"/>
            <person name="Lucas S."/>
            <person name="Copeland A."/>
            <person name="Lapidus A."/>
            <person name="Glavina del Rio T."/>
            <person name="Dalin E."/>
            <person name="Tice H."/>
            <person name="Bruce D."/>
            <person name="Goodwin L."/>
            <person name="Pitluck S."/>
            <person name="Kyrpides N."/>
            <person name="Mavromatis K."/>
            <person name="Ivanova N."/>
            <person name="Mikhailova N."/>
            <person name="Chertkov O."/>
            <person name="Brettin T."/>
            <person name="Detter J.C."/>
            <person name="Han C."/>
            <person name="Larimer F."/>
            <person name="Land M."/>
            <person name="Hauser L."/>
            <person name="Markowitz V."/>
            <person name="Cheng J.-F."/>
            <person name="Hugenholtz P."/>
            <person name="Woyke T."/>
            <person name="Wu D."/>
            <person name="Jando M."/>
            <person name="Schneider S."/>
            <person name="Klenk H.-P."/>
            <person name="Eisen J.A."/>
        </authorList>
    </citation>
    <scope>NUCLEOTIDE SEQUENCE [LARGE SCALE GENOMIC DNA]</scope>
    <source>
        <strain evidence="3">ATCC 19993 / DSM 43833 / CBS 139.67 / JCM 10125 / KCTC 9307 / NBRC 14880 / R51</strain>
    </source>
</reference>
<dbReference type="PANTHER" id="PTHR30388">
    <property type="entry name" value="ALDEHYDE OXIDOREDUCTASE MOLYBDENUM COFACTOR ASSEMBLY PROTEIN"/>
    <property type="match status" value="1"/>
</dbReference>
<organism evidence="2 3">
    <name type="scientific">Thermobispora bispora (strain ATCC 19993 / DSM 43833 / CBS 139.67 / JCM 10125 / KCTC 9307 / NBRC 14880 / R51)</name>
    <dbReference type="NCBI Taxonomy" id="469371"/>
    <lineage>
        <taxon>Bacteria</taxon>
        <taxon>Bacillati</taxon>
        <taxon>Actinomycetota</taxon>
        <taxon>Actinomycetes</taxon>
        <taxon>Streptosporangiales</taxon>
        <taxon>Streptosporangiaceae</taxon>
        <taxon>Thermobispora</taxon>
    </lineage>
</organism>
<dbReference type="Gene3D" id="3.40.50.720">
    <property type="entry name" value="NAD(P)-binding Rossmann-like Domain"/>
    <property type="match status" value="1"/>
</dbReference>
<dbReference type="Proteomes" id="UP000006640">
    <property type="component" value="Chromosome"/>
</dbReference>
<dbReference type="STRING" id="469371.Tbis_2615"/>
<dbReference type="InterPro" id="IPR052698">
    <property type="entry name" value="MoCofactor_Util/Proc"/>
</dbReference>
<feature type="domain" description="XdhC Rossmann" evidence="1">
    <location>
        <begin position="32"/>
        <end position="165"/>
    </location>
</feature>
<dbReference type="eggNOG" id="COG1975">
    <property type="taxonomic scope" value="Bacteria"/>
</dbReference>
<name>D6Y5C2_THEBD</name>
<dbReference type="RefSeq" id="WP_013132850.1">
    <property type="nucleotide sequence ID" value="NC_014165.1"/>
</dbReference>
<dbReference type="InterPro" id="IPR027051">
    <property type="entry name" value="XdhC_Rossmann_dom"/>
</dbReference>
<dbReference type="KEGG" id="tbi:Tbis_2615"/>
<dbReference type="AlphaFoldDB" id="D6Y5C2"/>
<sequence>MTHMPGNGSAEHDPACAVAHGTAVEEHTDRTLVAVFASPVAEYLLRYGPDLGFRCLLLEPDPERAARAGGSAPVATRLTEPLDETADVVVTDHHREELGPVLRELLAHRCRWIGVMGNPRHPAPHVAALTRLGVPPEEIARIHRPIGLNIGSHTPPEIAIATLAGLIADRNGRPGGFVF</sequence>
<dbReference type="EMBL" id="CP001874">
    <property type="protein sequence ID" value="ADG89317.1"/>
    <property type="molecule type" value="Genomic_DNA"/>
</dbReference>
<evidence type="ECO:0000259" key="1">
    <source>
        <dbReference type="Pfam" id="PF13478"/>
    </source>
</evidence>
<protein>
    <submittedName>
        <fullName evidence="2">Xanthine and CO dehydrogenase maturation factor XdhC/CoxF family-like protein</fullName>
    </submittedName>
</protein>
<evidence type="ECO:0000313" key="2">
    <source>
        <dbReference type="EMBL" id="ADG89317.1"/>
    </source>
</evidence>
<evidence type="ECO:0000313" key="3">
    <source>
        <dbReference type="Proteomes" id="UP000006640"/>
    </source>
</evidence>
<keyword evidence="3" id="KW-1185">Reference proteome</keyword>
<dbReference type="OrthoDB" id="5242066at2"/>